<dbReference type="PANTHER" id="PTHR30069">
    <property type="entry name" value="TONB-DEPENDENT OUTER MEMBRANE RECEPTOR"/>
    <property type="match status" value="1"/>
</dbReference>
<evidence type="ECO:0000313" key="16">
    <source>
        <dbReference type="Proteomes" id="UP000764045"/>
    </source>
</evidence>
<evidence type="ECO:0000313" key="15">
    <source>
        <dbReference type="EMBL" id="MBM6660304.1"/>
    </source>
</evidence>
<name>A0A938WJF5_9BACT</name>
<dbReference type="GO" id="GO:0015344">
    <property type="term" value="F:siderophore uptake transmembrane transporter activity"/>
    <property type="evidence" value="ECO:0007669"/>
    <property type="project" value="TreeGrafter"/>
</dbReference>
<evidence type="ECO:0000256" key="9">
    <source>
        <dbReference type="ARBA" id="ARBA00023237"/>
    </source>
</evidence>
<dbReference type="Gene3D" id="2.170.130.10">
    <property type="entry name" value="TonB-dependent receptor, plug domain"/>
    <property type="match status" value="1"/>
</dbReference>
<feature type="domain" description="TonB-dependent receptor-like beta-barrel" evidence="13">
    <location>
        <begin position="281"/>
        <end position="601"/>
    </location>
</feature>
<evidence type="ECO:0000256" key="12">
    <source>
        <dbReference type="SAM" id="SignalP"/>
    </source>
</evidence>
<dbReference type="RefSeq" id="WP_205106930.1">
    <property type="nucleotide sequence ID" value="NZ_JACJJL010000001.1"/>
</dbReference>
<evidence type="ECO:0000259" key="14">
    <source>
        <dbReference type="Pfam" id="PF07715"/>
    </source>
</evidence>
<dbReference type="InterPro" id="IPR000531">
    <property type="entry name" value="Beta-barrel_TonB"/>
</dbReference>
<keyword evidence="16" id="KW-1185">Reference proteome</keyword>
<dbReference type="Pfam" id="PF07715">
    <property type="entry name" value="Plug"/>
    <property type="match status" value="1"/>
</dbReference>
<dbReference type="SUPFAM" id="SSF56935">
    <property type="entry name" value="Porins"/>
    <property type="match status" value="1"/>
</dbReference>
<evidence type="ECO:0000256" key="6">
    <source>
        <dbReference type="ARBA" id="ARBA00023077"/>
    </source>
</evidence>
<organism evidence="15 16">
    <name type="scientific">Marseilla massiliensis</name>
    <dbReference type="NCBI Taxonomy" id="1841864"/>
    <lineage>
        <taxon>Bacteria</taxon>
        <taxon>Pseudomonadati</taxon>
        <taxon>Bacteroidota</taxon>
        <taxon>Bacteroidia</taxon>
        <taxon>Bacteroidales</taxon>
        <taxon>Prevotellaceae</taxon>
        <taxon>Marseilla</taxon>
    </lineage>
</organism>
<dbReference type="Pfam" id="PF00593">
    <property type="entry name" value="TonB_dep_Rec_b-barrel"/>
    <property type="match status" value="1"/>
</dbReference>
<evidence type="ECO:0000256" key="5">
    <source>
        <dbReference type="ARBA" id="ARBA00022729"/>
    </source>
</evidence>
<proteinExistence type="inferred from homology"/>
<dbReference type="PROSITE" id="PS52016">
    <property type="entry name" value="TONB_DEPENDENT_REC_3"/>
    <property type="match status" value="1"/>
</dbReference>
<protein>
    <submittedName>
        <fullName evidence="15">TonB-dependent receptor</fullName>
    </submittedName>
</protein>
<dbReference type="AlphaFoldDB" id="A0A938WJF5"/>
<comment type="subcellular location">
    <subcellularLocation>
        <location evidence="1 10">Cell outer membrane</location>
        <topology evidence="1 10">Multi-pass membrane protein</topology>
    </subcellularLocation>
</comment>
<feature type="signal peptide" evidence="12">
    <location>
        <begin position="1"/>
        <end position="20"/>
    </location>
</feature>
<dbReference type="InterPro" id="IPR039426">
    <property type="entry name" value="TonB-dep_rcpt-like"/>
</dbReference>
<evidence type="ECO:0000256" key="7">
    <source>
        <dbReference type="ARBA" id="ARBA00023136"/>
    </source>
</evidence>
<dbReference type="EMBL" id="JACJJL010000001">
    <property type="protein sequence ID" value="MBM6660304.1"/>
    <property type="molecule type" value="Genomic_DNA"/>
</dbReference>
<dbReference type="GO" id="GO:0009279">
    <property type="term" value="C:cell outer membrane"/>
    <property type="evidence" value="ECO:0007669"/>
    <property type="project" value="UniProtKB-SubCell"/>
</dbReference>
<comment type="similarity">
    <text evidence="10 11">Belongs to the TonB-dependent receptor family.</text>
</comment>
<evidence type="ECO:0000256" key="2">
    <source>
        <dbReference type="ARBA" id="ARBA00022448"/>
    </source>
</evidence>
<keyword evidence="2 10" id="KW-0813">Transport</keyword>
<keyword evidence="3 10" id="KW-1134">Transmembrane beta strand</keyword>
<dbReference type="InterPro" id="IPR036942">
    <property type="entry name" value="Beta-barrel_TonB_sf"/>
</dbReference>
<feature type="domain" description="TonB-dependent receptor plug" evidence="14">
    <location>
        <begin position="47"/>
        <end position="161"/>
    </location>
</feature>
<accession>A0A938WJF5</accession>
<dbReference type="Gene3D" id="2.40.170.20">
    <property type="entry name" value="TonB-dependent receptor, beta-barrel domain"/>
    <property type="match status" value="1"/>
</dbReference>
<dbReference type="PANTHER" id="PTHR30069:SF29">
    <property type="entry name" value="HEMOGLOBIN AND HEMOGLOBIN-HAPTOGLOBIN-BINDING PROTEIN 1-RELATED"/>
    <property type="match status" value="1"/>
</dbReference>
<dbReference type="InterPro" id="IPR037066">
    <property type="entry name" value="Plug_dom_sf"/>
</dbReference>
<dbReference type="CDD" id="cd01347">
    <property type="entry name" value="ligand_gated_channel"/>
    <property type="match status" value="1"/>
</dbReference>
<dbReference type="InterPro" id="IPR012910">
    <property type="entry name" value="Plug_dom"/>
</dbReference>
<evidence type="ECO:0000256" key="3">
    <source>
        <dbReference type="ARBA" id="ARBA00022452"/>
    </source>
</evidence>
<reference evidence="15 16" key="1">
    <citation type="journal article" date="2021" name="Sci. Rep.">
        <title>The distribution of antibiotic resistance genes in chicken gut microbiota commensals.</title>
        <authorList>
            <person name="Juricova H."/>
            <person name="Matiasovicova J."/>
            <person name="Kubasova T."/>
            <person name="Cejkova D."/>
            <person name="Rychlik I."/>
        </authorList>
    </citation>
    <scope>NUCLEOTIDE SEQUENCE [LARGE SCALE GENOMIC DNA]</scope>
    <source>
        <strain evidence="15 16">An819</strain>
    </source>
</reference>
<evidence type="ECO:0000256" key="4">
    <source>
        <dbReference type="ARBA" id="ARBA00022692"/>
    </source>
</evidence>
<keyword evidence="6 11" id="KW-0798">TonB box</keyword>
<dbReference type="Proteomes" id="UP000764045">
    <property type="component" value="Unassembled WGS sequence"/>
</dbReference>
<keyword evidence="8 15" id="KW-0675">Receptor</keyword>
<evidence type="ECO:0000259" key="13">
    <source>
        <dbReference type="Pfam" id="PF00593"/>
    </source>
</evidence>
<feature type="chain" id="PRO_5037853388" evidence="12">
    <location>
        <begin position="21"/>
        <end position="627"/>
    </location>
</feature>
<evidence type="ECO:0000256" key="11">
    <source>
        <dbReference type="RuleBase" id="RU003357"/>
    </source>
</evidence>
<evidence type="ECO:0000256" key="1">
    <source>
        <dbReference type="ARBA" id="ARBA00004571"/>
    </source>
</evidence>
<sequence length="627" mass="68557">MKKDILMAALLAATGLQARAAGITTEAEDSVGLGEVVVTGTRGATDIRHLPMTVSVVGRQKLTENYRTALLPTVNEQVPGLFVTSRGVLGYGVSTGSAGGIKVRGVGSGASMLVLIDGVPQYAGLMGHPIPDAYQTMLADRVEVLRGPASLLYGSNAMGGVVNIVTRQLLSDGSRTNVTLQGGSYGTIEGGITNTTRKGRVESIVGFNYSHTDGHRPDSKFSQYSGFAKLGYDISAHWRATGDISLTHFEAENPGEVASPLIDNDSRITRGMASVALANTYGRTEGAIRVFFNWGHHEINDGYGPGEQPQEALYMHDDMMGGVSVYQSMSLFRGNRLTLGFDYQHFGGRAWNEVMTTKEESVLGDKEQDEFAGYVELRQDLWSWLTVDAGLRVDNHSQAGTELVPQGGLTFRLSPQADLKAMVSKGFRNPTIREMYMFPPANDQLKPERMMNYELAFTQRLMHDRLRLGANVFYLKADNLIETVRSGGRPSNINTGEMENWGVELEAAYDVTRALKLNANYSFLDMNHPVTGAPEHKLYVGANYSVGRFAFATGLQYVDGLYTSTVAVGGEDRTENFWLWNLIASCRVAKGFRLFARGENLLAQGYEINYGYPMPRATVMAGADWEF</sequence>
<evidence type="ECO:0000256" key="10">
    <source>
        <dbReference type="PROSITE-ProRule" id="PRU01360"/>
    </source>
</evidence>
<keyword evidence="7 10" id="KW-0472">Membrane</keyword>
<keyword evidence="4 10" id="KW-0812">Transmembrane</keyword>
<comment type="caution">
    <text evidence="15">The sequence shown here is derived from an EMBL/GenBank/DDBJ whole genome shotgun (WGS) entry which is preliminary data.</text>
</comment>
<evidence type="ECO:0000256" key="8">
    <source>
        <dbReference type="ARBA" id="ARBA00023170"/>
    </source>
</evidence>
<dbReference type="GO" id="GO:0044718">
    <property type="term" value="P:siderophore transmembrane transport"/>
    <property type="evidence" value="ECO:0007669"/>
    <property type="project" value="TreeGrafter"/>
</dbReference>
<keyword evidence="9 10" id="KW-0998">Cell outer membrane</keyword>
<gene>
    <name evidence="15" type="ORF">H6B30_00795</name>
</gene>
<keyword evidence="5 12" id="KW-0732">Signal</keyword>